<dbReference type="EMBL" id="JAPDRQ010000003">
    <property type="protein sequence ID" value="KAJ9664364.1"/>
    <property type="molecule type" value="Genomic_DNA"/>
</dbReference>
<sequence length="145" mass="16517">MTDAVMTERQDDVTTPRVGAYLDAQERDQDSETRASITTDAFVLSMSNDYLASHETLVTEASRDSRHYSSISHSHFDSYSFYITFDTSFLPSRDSLVKPFVPPLRAVRRWRCEGLFLFAWLLHICIVWTLRALEASEKAATEANG</sequence>
<organism evidence="1 2">
    <name type="scientific">Neophaeococcomyces mojaviensis</name>
    <dbReference type="NCBI Taxonomy" id="3383035"/>
    <lineage>
        <taxon>Eukaryota</taxon>
        <taxon>Fungi</taxon>
        <taxon>Dikarya</taxon>
        <taxon>Ascomycota</taxon>
        <taxon>Pezizomycotina</taxon>
        <taxon>Eurotiomycetes</taxon>
        <taxon>Chaetothyriomycetidae</taxon>
        <taxon>Chaetothyriales</taxon>
        <taxon>Chaetothyriales incertae sedis</taxon>
        <taxon>Neophaeococcomyces</taxon>
    </lineage>
</organism>
<evidence type="ECO:0000313" key="2">
    <source>
        <dbReference type="Proteomes" id="UP001172386"/>
    </source>
</evidence>
<comment type="caution">
    <text evidence="1">The sequence shown here is derived from an EMBL/GenBank/DDBJ whole genome shotgun (WGS) entry which is preliminary data.</text>
</comment>
<protein>
    <submittedName>
        <fullName evidence="1">Uncharacterized protein</fullName>
    </submittedName>
</protein>
<accession>A0ACC3AL61</accession>
<name>A0ACC3AL61_9EURO</name>
<dbReference type="Proteomes" id="UP001172386">
    <property type="component" value="Unassembled WGS sequence"/>
</dbReference>
<reference evidence="1" key="1">
    <citation type="submission" date="2022-10" db="EMBL/GenBank/DDBJ databases">
        <title>Culturing micro-colonial fungi from biological soil crusts in the Mojave desert and describing Neophaeococcomyces mojavensis, and introducing the new genera and species Taxawa tesnikishii.</title>
        <authorList>
            <person name="Kurbessoian T."/>
            <person name="Stajich J.E."/>
        </authorList>
    </citation>
    <scope>NUCLEOTIDE SEQUENCE</scope>
    <source>
        <strain evidence="1">JES_112</strain>
    </source>
</reference>
<keyword evidence="2" id="KW-1185">Reference proteome</keyword>
<gene>
    <name evidence="1" type="ORF">H2198_000293</name>
</gene>
<evidence type="ECO:0000313" key="1">
    <source>
        <dbReference type="EMBL" id="KAJ9664364.1"/>
    </source>
</evidence>
<proteinExistence type="predicted"/>